<comment type="caution">
    <text evidence="1">The sequence shown here is derived from an EMBL/GenBank/DDBJ whole genome shotgun (WGS) entry which is preliminary data.</text>
</comment>
<feature type="non-terminal residue" evidence="1">
    <location>
        <position position="69"/>
    </location>
</feature>
<evidence type="ECO:0000313" key="2">
    <source>
        <dbReference type="Proteomes" id="UP000823405"/>
    </source>
</evidence>
<dbReference type="Gene3D" id="3.40.50.300">
    <property type="entry name" value="P-loop containing nucleotide triphosphate hydrolases"/>
    <property type="match status" value="1"/>
</dbReference>
<dbReference type="Proteomes" id="UP000823405">
    <property type="component" value="Unassembled WGS sequence"/>
</dbReference>
<dbReference type="AlphaFoldDB" id="A0A9P6QK44"/>
<dbReference type="EMBL" id="JAAAIN010005779">
    <property type="protein sequence ID" value="KAG0273053.1"/>
    <property type="molecule type" value="Genomic_DNA"/>
</dbReference>
<gene>
    <name evidence="1" type="ORF">BGZ97_010811</name>
</gene>
<name>A0A9P6QK44_9FUNG</name>
<proteinExistence type="predicted"/>
<organism evidence="1 2">
    <name type="scientific">Linnemannia gamsii</name>
    <dbReference type="NCBI Taxonomy" id="64522"/>
    <lineage>
        <taxon>Eukaryota</taxon>
        <taxon>Fungi</taxon>
        <taxon>Fungi incertae sedis</taxon>
        <taxon>Mucoromycota</taxon>
        <taxon>Mortierellomycotina</taxon>
        <taxon>Mortierellomycetes</taxon>
        <taxon>Mortierellales</taxon>
        <taxon>Mortierellaceae</taxon>
        <taxon>Linnemannia</taxon>
    </lineage>
</organism>
<protein>
    <submittedName>
        <fullName evidence="1">Uncharacterized protein</fullName>
    </submittedName>
</protein>
<keyword evidence="2" id="KW-1185">Reference proteome</keyword>
<evidence type="ECO:0000313" key="1">
    <source>
        <dbReference type="EMBL" id="KAG0273053.1"/>
    </source>
</evidence>
<dbReference type="OrthoDB" id="10261556at2759"/>
<sequence>MNSYQNLNFLKDCRKTIVYFNARKEAEDARTYLQRKFGFSNDKIAVYPSIKSEELKVDVLTKFRNGKIF</sequence>
<accession>A0A9P6QK44</accession>
<reference evidence="1" key="1">
    <citation type="journal article" date="2020" name="Fungal Divers.">
        <title>Resolving the Mortierellaceae phylogeny through synthesis of multi-gene phylogenetics and phylogenomics.</title>
        <authorList>
            <person name="Vandepol N."/>
            <person name="Liber J."/>
            <person name="Desiro A."/>
            <person name="Na H."/>
            <person name="Kennedy M."/>
            <person name="Barry K."/>
            <person name="Grigoriev I.V."/>
            <person name="Miller A.N."/>
            <person name="O'Donnell K."/>
            <person name="Stajich J.E."/>
            <person name="Bonito G."/>
        </authorList>
    </citation>
    <scope>NUCLEOTIDE SEQUENCE</scope>
    <source>
        <strain evidence="1">NVP60</strain>
    </source>
</reference>
<dbReference type="InterPro" id="IPR027417">
    <property type="entry name" value="P-loop_NTPase"/>
</dbReference>